<dbReference type="AlphaFoldDB" id="A0A2L2TDM2"/>
<feature type="signal peptide" evidence="1">
    <location>
        <begin position="1"/>
        <end position="19"/>
    </location>
</feature>
<evidence type="ECO:0008006" key="4">
    <source>
        <dbReference type="Google" id="ProtNLM"/>
    </source>
</evidence>
<dbReference type="GeneID" id="37258572"/>
<dbReference type="Proteomes" id="UP000245910">
    <property type="component" value="Chromosome II"/>
</dbReference>
<evidence type="ECO:0000256" key="1">
    <source>
        <dbReference type="SAM" id="SignalP"/>
    </source>
</evidence>
<protein>
    <recommendedName>
        <fullName evidence="4">CBM-cenC domain-containing protein</fullName>
    </recommendedName>
</protein>
<dbReference type="SUPFAM" id="SSF49785">
    <property type="entry name" value="Galactose-binding domain-like"/>
    <property type="match status" value="1"/>
</dbReference>
<dbReference type="KEGG" id="fvn:FVRRES_06933"/>
<proteinExistence type="predicted"/>
<dbReference type="InterPro" id="IPR008979">
    <property type="entry name" value="Galactose-bd-like_sf"/>
</dbReference>
<dbReference type="RefSeq" id="XP_025586217.1">
    <property type="nucleotide sequence ID" value="XM_025735518.2"/>
</dbReference>
<evidence type="ECO:0000313" key="3">
    <source>
        <dbReference type="Proteomes" id="UP000245910"/>
    </source>
</evidence>
<dbReference type="OrthoDB" id="5150344at2759"/>
<dbReference type="Gene3D" id="2.60.120.260">
    <property type="entry name" value="Galactose-binding domain-like"/>
    <property type="match status" value="1"/>
</dbReference>
<sequence>MRFISLCTIGAVLLPMAIAAPCKPDNPTSVLSATTTVDSEALTTATATETDSHSTVTSDVTSVLETTITETATWSETTSFASEYTTEYSATTDATSIEDFTTTITEIPEPTNFIKNGNFEDKNNADWDSRTGGIESEPGKANSGEKYGTFKLVNAQGVGGNTLNQTINDLETERLYRLSFSAAVFDDPEPVLGRTNCVIEALQNERLIEDWTPNYTALNQYKPFETTFKPFDEDIRFSFRLRCDGPDAVTLFLGIDDVSLYDVGPAPPPVLTD</sequence>
<dbReference type="STRING" id="56646.A0A2L2TDM2"/>
<keyword evidence="1" id="KW-0732">Signal</keyword>
<keyword evidence="3" id="KW-1185">Reference proteome</keyword>
<evidence type="ECO:0000313" key="2">
    <source>
        <dbReference type="EMBL" id="CEI62497.1"/>
    </source>
</evidence>
<name>A0A2L2TDM2_9HYPO</name>
<accession>A0A2L2TDM2</accession>
<dbReference type="EMBL" id="LN649230">
    <property type="protein sequence ID" value="CEI62497.1"/>
    <property type="molecule type" value="Genomic_DNA"/>
</dbReference>
<reference evidence="3" key="1">
    <citation type="submission" date="2014-10" db="EMBL/GenBank/DDBJ databases">
        <authorList>
            <person name="King R."/>
        </authorList>
    </citation>
    <scope>NUCLEOTIDE SEQUENCE [LARGE SCALE GENOMIC DNA]</scope>
    <source>
        <strain evidence="3">A3/5</strain>
    </source>
</reference>
<organism evidence="2 3">
    <name type="scientific">Fusarium venenatum</name>
    <dbReference type="NCBI Taxonomy" id="56646"/>
    <lineage>
        <taxon>Eukaryota</taxon>
        <taxon>Fungi</taxon>
        <taxon>Dikarya</taxon>
        <taxon>Ascomycota</taxon>
        <taxon>Pezizomycotina</taxon>
        <taxon>Sordariomycetes</taxon>
        <taxon>Hypocreomycetidae</taxon>
        <taxon>Hypocreales</taxon>
        <taxon>Nectriaceae</taxon>
        <taxon>Fusarium</taxon>
    </lineage>
</organism>
<feature type="chain" id="PRO_5014934530" description="CBM-cenC domain-containing protein" evidence="1">
    <location>
        <begin position="20"/>
        <end position="273"/>
    </location>
</feature>